<dbReference type="GO" id="GO:0043065">
    <property type="term" value="P:positive regulation of apoptotic process"/>
    <property type="evidence" value="ECO:0007669"/>
    <property type="project" value="Ensembl"/>
</dbReference>
<dbReference type="PANTHER" id="PTHR24271:SF69">
    <property type="entry name" value="GRANZYME A"/>
    <property type="match status" value="1"/>
</dbReference>
<dbReference type="CDD" id="cd00190">
    <property type="entry name" value="Tryp_SPc"/>
    <property type="match status" value="1"/>
</dbReference>
<organism evidence="5 6">
    <name type="scientific">Mus spicilegus</name>
    <name type="common">Mound-building mouse</name>
    <dbReference type="NCBI Taxonomy" id="10103"/>
    <lineage>
        <taxon>Eukaryota</taxon>
        <taxon>Metazoa</taxon>
        <taxon>Chordata</taxon>
        <taxon>Craniata</taxon>
        <taxon>Vertebrata</taxon>
        <taxon>Euteleostomi</taxon>
        <taxon>Mammalia</taxon>
        <taxon>Eutheria</taxon>
        <taxon>Euarchontoglires</taxon>
        <taxon>Glires</taxon>
        <taxon>Rodentia</taxon>
        <taxon>Myomorpha</taxon>
        <taxon>Muroidea</taxon>
        <taxon>Muridae</taxon>
        <taxon>Murinae</taxon>
        <taxon>Mus</taxon>
        <taxon>Mus</taxon>
    </lineage>
</organism>
<evidence type="ECO:0000313" key="6">
    <source>
        <dbReference type="Proteomes" id="UP000694415"/>
    </source>
</evidence>
<dbReference type="GO" id="GO:0042803">
    <property type="term" value="F:protein homodimerization activity"/>
    <property type="evidence" value="ECO:0007669"/>
    <property type="project" value="Ensembl"/>
</dbReference>
<evidence type="ECO:0000256" key="3">
    <source>
        <dbReference type="SAM" id="MobiDB-lite"/>
    </source>
</evidence>
<reference evidence="5" key="1">
    <citation type="submission" date="2025-08" db="UniProtKB">
        <authorList>
            <consortium name="Ensembl"/>
        </authorList>
    </citation>
    <scope>IDENTIFICATION</scope>
</reference>
<evidence type="ECO:0000256" key="2">
    <source>
        <dbReference type="ARBA" id="ARBA00023157"/>
    </source>
</evidence>
<dbReference type="GO" id="GO:1902483">
    <property type="term" value="P:cytotoxic T cell pyroptotic cell death"/>
    <property type="evidence" value="ECO:0007669"/>
    <property type="project" value="Ensembl"/>
</dbReference>
<dbReference type="InterPro" id="IPR018114">
    <property type="entry name" value="TRYPSIN_HIS"/>
</dbReference>
<dbReference type="InterPro" id="IPR001254">
    <property type="entry name" value="Trypsin_dom"/>
</dbReference>
<keyword evidence="2" id="KW-1015">Disulfide bond</keyword>
<dbReference type="PANTHER" id="PTHR24271">
    <property type="entry name" value="KALLIKREIN-RELATED"/>
    <property type="match status" value="1"/>
</dbReference>
<protein>
    <recommendedName>
        <fullName evidence="4">Peptidase S1 domain-containing protein</fullName>
    </recommendedName>
</protein>
<sequence>NLRCNLCYSPDLWMRVLLLIPEISQIIGGDTVVPHSRPYMALLKLSSNTICAGALIEKNWVLTAAHCNRSEVILGAHSINKEPEQQIFTVKKAFPYPCYDQHTHEGDLQLVQLKKKATVNRNVAILHLPKKGDDVKPGTRCRVAGWGRFGNKSAPSETLREVNITVIDRKICNDEKHYNFNPVIGLNMICAGDLRGGKDSCNVSEKDGVFFPKSAQDPGPGPHSFLALSLAKSLKDDPNQRMDKPPSLPCPPKQDGQGLIKGKNTWQKF</sequence>
<dbReference type="Pfam" id="PF00089">
    <property type="entry name" value="Trypsin"/>
    <property type="match status" value="1"/>
</dbReference>
<dbReference type="PROSITE" id="PS00134">
    <property type="entry name" value="TRYPSIN_HIS"/>
    <property type="match status" value="1"/>
</dbReference>
<evidence type="ECO:0000259" key="4">
    <source>
        <dbReference type="PROSITE" id="PS50240"/>
    </source>
</evidence>
<dbReference type="GO" id="GO:0051604">
    <property type="term" value="P:protein maturation"/>
    <property type="evidence" value="ECO:0007669"/>
    <property type="project" value="Ensembl"/>
</dbReference>
<dbReference type="Proteomes" id="UP000694415">
    <property type="component" value="Unplaced"/>
</dbReference>
<dbReference type="InterPro" id="IPR009003">
    <property type="entry name" value="Peptidase_S1_PA"/>
</dbReference>
<dbReference type="PROSITE" id="PS50240">
    <property type="entry name" value="TRYPSIN_DOM"/>
    <property type="match status" value="1"/>
</dbReference>
<evidence type="ECO:0000256" key="1">
    <source>
        <dbReference type="ARBA" id="ARBA00022729"/>
    </source>
</evidence>
<keyword evidence="6" id="KW-1185">Reference proteome</keyword>
<dbReference type="GeneTree" id="ENSGT00940000159928"/>
<dbReference type="Gene3D" id="2.40.10.10">
    <property type="entry name" value="Trypsin-like serine proteases"/>
    <property type="match status" value="2"/>
</dbReference>
<dbReference type="GO" id="GO:0004252">
    <property type="term" value="F:serine-type endopeptidase activity"/>
    <property type="evidence" value="ECO:0007669"/>
    <property type="project" value="Ensembl"/>
</dbReference>
<dbReference type="GO" id="GO:0140507">
    <property type="term" value="P:granzyme-mediated programmed cell death signaling pathway"/>
    <property type="evidence" value="ECO:0007669"/>
    <property type="project" value="Ensembl"/>
</dbReference>
<reference evidence="5" key="2">
    <citation type="submission" date="2025-09" db="UniProtKB">
        <authorList>
            <consortium name="Ensembl"/>
        </authorList>
    </citation>
    <scope>IDENTIFICATION</scope>
</reference>
<dbReference type="SMART" id="SM00020">
    <property type="entry name" value="Tryp_SPc"/>
    <property type="match status" value="1"/>
</dbReference>
<feature type="region of interest" description="Disordered" evidence="3">
    <location>
        <begin position="235"/>
        <end position="269"/>
    </location>
</feature>
<feature type="compositionally biased region" description="Basic and acidic residues" evidence="3">
    <location>
        <begin position="235"/>
        <end position="244"/>
    </location>
</feature>
<proteinExistence type="predicted"/>
<evidence type="ECO:0000313" key="5">
    <source>
        <dbReference type="Ensembl" id="ENSMSIP00000022975.1"/>
    </source>
</evidence>
<dbReference type="FunFam" id="2.40.10.10:FF:000005">
    <property type="entry name" value="Serine protease 37"/>
    <property type="match status" value="1"/>
</dbReference>
<name>A0A8C6MZ02_MUSSI</name>
<dbReference type="Ensembl" id="ENSMSIT00000028992.1">
    <property type="protein sequence ID" value="ENSMSIP00000022975.1"/>
    <property type="gene ID" value="ENSMSIG00000019526.1"/>
</dbReference>
<dbReference type="AlphaFoldDB" id="A0A8C6MZ02"/>
<dbReference type="InterPro" id="IPR043504">
    <property type="entry name" value="Peptidase_S1_PA_chymotrypsin"/>
</dbReference>
<dbReference type="PRINTS" id="PR00722">
    <property type="entry name" value="CHYMOTRYPSIN"/>
</dbReference>
<dbReference type="GO" id="GO:0005737">
    <property type="term" value="C:cytoplasm"/>
    <property type="evidence" value="ECO:0007669"/>
    <property type="project" value="Ensembl"/>
</dbReference>
<feature type="domain" description="Peptidase S1" evidence="4">
    <location>
        <begin position="26"/>
        <end position="269"/>
    </location>
</feature>
<dbReference type="GO" id="GO:0051603">
    <property type="term" value="P:proteolysis involved in protein catabolic process"/>
    <property type="evidence" value="ECO:0007669"/>
    <property type="project" value="Ensembl"/>
</dbReference>
<accession>A0A8C6MZ02</accession>
<dbReference type="SUPFAM" id="SSF50494">
    <property type="entry name" value="Trypsin-like serine proteases"/>
    <property type="match status" value="1"/>
</dbReference>
<keyword evidence="1" id="KW-0732">Signal</keyword>
<dbReference type="InterPro" id="IPR001314">
    <property type="entry name" value="Peptidase_S1A"/>
</dbReference>